<keyword evidence="3" id="KW-1185">Reference proteome</keyword>
<feature type="compositionally biased region" description="Polar residues" evidence="1">
    <location>
        <begin position="113"/>
        <end position="130"/>
    </location>
</feature>
<feature type="region of interest" description="Disordered" evidence="1">
    <location>
        <begin position="92"/>
        <end position="141"/>
    </location>
</feature>
<accession>A0A9W9EQW4</accession>
<gene>
    <name evidence="2" type="ORF">NUU61_007654</name>
</gene>
<reference evidence="2" key="1">
    <citation type="submission" date="2022-11" db="EMBL/GenBank/DDBJ databases">
        <authorList>
            <person name="Petersen C."/>
        </authorList>
    </citation>
    <scope>NUCLEOTIDE SEQUENCE</scope>
    <source>
        <strain evidence="2">IBT 34128</strain>
    </source>
</reference>
<dbReference type="EMBL" id="JAPMSZ010000010">
    <property type="protein sequence ID" value="KAJ5086347.1"/>
    <property type="molecule type" value="Genomic_DNA"/>
</dbReference>
<comment type="caution">
    <text evidence="2">The sequence shown here is derived from an EMBL/GenBank/DDBJ whole genome shotgun (WGS) entry which is preliminary data.</text>
</comment>
<dbReference type="GO" id="GO:0070682">
    <property type="term" value="P:proteasome regulatory particle assembly"/>
    <property type="evidence" value="ECO:0007669"/>
    <property type="project" value="InterPro"/>
</dbReference>
<dbReference type="PANTHER" id="PTHR40422:SF1">
    <property type="entry name" value="TRANSLATION MACHINERY-ASSOCIATED PROTEIN 17"/>
    <property type="match status" value="1"/>
</dbReference>
<protein>
    <submittedName>
        <fullName evidence="2">Uncharacterized protein</fullName>
    </submittedName>
</protein>
<reference evidence="2" key="2">
    <citation type="journal article" date="2023" name="IMA Fungus">
        <title>Comparative genomic study of the Penicillium genus elucidates a diverse pangenome and 15 lateral gene transfer events.</title>
        <authorList>
            <person name="Petersen C."/>
            <person name="Sorensen T."/>
            <person name="Nielsen M.R."/>
            <person name="Sondergaard T.E."/>
            <person name="Sorensen J.L."/>
            <person name="Fitzpatrick D.A."/>
            <person name="Frisvad J.C."/>
            <person name="Nielsen K.L."/>
        </authorList>
    </citation>
    <scope>NUCLEOTIDE SEQUENCE</scope>
    <source>
        <strain evidence="2">IBT 34128</strain>
    </source>
</reference>
<evidence type="ECO:0000313" key="3">
    <source>
        <dbReference type="Proteomes" id="UP001141434"/>
    </source>
</evidence>
<evidence type="ECO:0000256" key="1">
    <source>
        <dbReference type="SAM" id="MobiDB-lite"/>
    </source>
</evidence>
<dbReference type="GeneID" id="81397348"/>
<proteinExistence type="predicted"/>
<organism evidence="2 3">
    <name type="scientific">Penicillium alfredii</name>
    <dbReference type="NCBI Taxonomy" id="1506179"/>
    <lineage>
        <taxon>Eukaryota</taxon>
        <taxon>Fungi</taxon>
        <taxon>Dikarya</taxon>
        <taxon>Ascomycota</taxon>
        <taxon>Pezizomycotina</taxon>
        <taxon>Eurotiomycetes</taxon>
        <taxon>Eurotiomycetidae</taxon>
        <taxon>Eurotiales</taxon>
        <taxon>Aspergillaceae</taxon>
        <taxon>Penicillium</taxon>
    </lineage>
</organism>
<sequence length="141" mass="15713">MATETTSINAAAFAEAIQELPLSAVYGKVTELRNSIAHLYRSNSELRVFLTESSDPEEEKKELESYVTENEGVIASMNERIKLLRTEVENRGQPWLEVEDEREEERQKLSSDAVATNGNSSAPEAQQDSTARNEGEDGVHL</sequence>
<dbReference type="Proteomes" id="UP001141434">
    <property type="component" value="Unassembled WGS sequence"/>
</dbReference>
<dbReference type="PANTHER" id="PTHR40422">
    <property type="entry name" value="TRANSLATION MACHINERY-ASSOCIATED PROTEIN 17"/>
    <property type="match status" value="1"/>
</dbReference>
<dbReference type="AlphaFoldDB" id="A0A9W9EQW4"/>
<dbReference type="OrthoDB" id="548474at2759"/>
<dbReference type="RefSeq" id="XP_056508472.1">
    <property type="nucleotide sequence ID" value="XM_056658179.1"/>
</dbReference>
<dbReference type="InterPro" id="IPR038966">
    <property type="entry name" value="TMA17"/>
</dbReference>
<feature type="compositionally biased region" description="Basic and acidic residues" evidence="1">
    <location>
        <begin position="131"/>
        <end position="141"/>
    </location>
</feature>
<name>A0A9W9EQW4_9EURO</name>
<evidence type="ECO:0000313" key="2">
    <source>
        <dbReference type="EMBL" id="KAJ5086347.1"/>
    </source>
</evidence>
<dbReference type="GO" id="GO:0030674">
    <property type="term" value="F:protein-macromolecule adaptor activity"/>
    <property type="evidence" value="ECO:0007669"/>
    <property type="project" value="TreeGrafter"/>
</dbReference>